<dbReference type="OrthoDB" id="9771666at2"/>
<dbReference type="PANTHER" id="PTHR48081">
    <property type="entry name" value="AB HYDROLASE SUPERFAMILY PROTEIN C4A8.06C"/>
    <property type="match status" value="1"/>
</dbReference>
<dbReference type="EMBL" id="MLCO01000182">
    <property type="protein sequence ID" value="ONG50686.1"/>
    <property type="molecule type" value="Genomic_DNA"/>
</dbReference>
<feature type="signal peptide" evidence="2">
    <location>
        <begin position="1"/>
        <end position="21"/>
    </location>
</feature>
<keyword evidence="2" id="KW-0732">Signal</keyword>
<dbReference type="Proteomes" id="UP000188879">
    <property type="component" value="Unassembled WGS sequence"/>
</dbReference>
<evidence type="ECO:0000313" key="5">
    <source>
        <dbReference type="Proteomes" id="UP000188879"/>
    </source>
</evidence>
<dbReference type="RefSeq" id="WP_076958620.1">
    <property type="nucleotide sequence ID" value="NZ_MLCO01000182.1"/>
</dbReference>
<evidence type="ECO:0000259" key="3">
    <source>
        <dbReference type="Pfam" id="PF20434"/>
    </source>
</evidence>
<dbReference type="InterPro" id="IPR049492">
    <property type="entry name" value="BD-FAE-like_dom"/>
</dbReference>
<protein>
    <recommendedName>
        <fullName evidence="3">BD-FAE-like domain-containing protein</fullName>
    </recommendedName>
</protein>
<dbReference type="PROSITE" id="PS51257">
    <property type="entry name" value="PROKAR_LIPOPROTEIN"/>
    <property type="match status" value="1"/>
</dbReference>
<proteinExistence type="predicted"/>
<dbReference type="InterPro" id="IPR050300">
    <property type="entry name" value="GDXG_lipolytic_enzyme"/>
</dbReference>
<name>A0A1V2H1E6_9PROT</name>
<gene>
    <name evidence="4" type="ORF">BKE38_17565</name>
</gene>
<keyword evidence="1" id="KW-0378">Hydrolase</keyword>
<dbReference type="GO" id="GO:0016787">
    <property type="term" value="F:hydrolase activity"/>
    <property type="evidence" value="ECO:0007669"/>
    <property type="project" value="UniProtKB-KW"/>
</dbReference>
<evidence type="ECO:0000256" key="1">
    <source>
        <dbReference type="ARBA" id="ARBA00022801"/>
    </source>
</evidence>
<dbReference type="InterPro" id="IPR029058">
    <property type="entry name" value="AB_hydrolase_fold"/>
</dbReference>
<dbReference type="SUPFAM" id="SSF53474">
    <property type="entry name" value="alpha/beta-Hydrolases"/>
    <property type="match status" value="1"/>
</dbReference>
<evidence type="ECO:0000256" key="2">
    <source>
        <dbReference type="SAM" id="SignalP"/>
    </source>
</evidence>
<comment type="caution">
    <text evidence="4">The sequence shown here is derived from an EMBL/GenBank/DDBJ whole genome shotgun (WGS) entry which is preliminary data.</text>
</comment>
<evidence type="ECO:0000313" key="4">
    <source>
        <dbReference type="EMBL" id="ONG50686.1"/>
    </source>
</evidence>
<keyword evidence="5" id="KW-1185">Reference proteome</keyword>
<dbReference type="AlphaFoldDB" id="A0A1V2H1E6"/>
<feature type="domain" description="BD-FAE-like" evidence="3">
    <location>
        <begin position="47"/>
        <end position="226"/>
    </location>
</feature>
<feature type="chain" id="PRO_5013183162" description="BD-FAE-like domain-containing protein" evidence="2">
    <location>
        <begin position="22"/>
        <end position="284"/>
    </location>
</feature>
<reference evidence="4 5" key="1">
    <citation type="submission" date="2016-10" db="EMBL/GenBank/DDBJ databases">
        <title>Draft Genome sequence of Roseomonas sp. strain M3.</title>
        <authorList>
            <person name="Subhash Y."/>
            <person name="Lee S."/>
        </authorList>
    </citation>
    <scope>NUCLEOTIDE SEQUENCE [LARGE SCALE GENOMIC DNA]</scope>
    <source>
        <strain evidence="4 5">M3</strain>
    </source>
</reference>
<dbReference type="PANTHER" id="PTHR48081:SF9">
    <property type="entry name" value="CARBOXYLESTERASE"/>
    <property type="match status" value="1"/>
</dbReference>
<sequence length="284" mass="29798">MRRRAWLAAGAGLLATGCSPAALLNRWAPEAARQEGIAYGPDPRHRLDLYSPLAPRPAAPLVVFFYGGNWTDGERATYRFVAASLVEAGCQVAIPDYRLFPAVRFPAFLQDCARATAWACSQGAPGGTWLLGHSAGAYNAAMLALQPDWLAAVGRQPRRDLAGVIGLAGPYDFLPLRDAELEAIFAPDPAVAQPINQVRGDNPPMLLLQGLADETVRPRNAASLAARIAAAGGPVQTRYYPDIGHAAILGALAGPLRGIAPVRRDVLGFMGMEGGGLGATAAQG</sequence>
<accession>A0A1V2H1E6</accession>
<dbReference type="Gene3D" id="3.40.50.1820">
    <property type="entry name" value="alpha/beta hydrolase"/>
    <property type="match status" value="1"/>
</dbReference>
<dbReference type="Pfam" id="PF20434">
    <property type="entry name" value="BD-FAE"/>
    <property type="match status" value="1"/>
</dbReference>
<organism evidence="4 5">
    <name type="scientific">Teichococcus deserti</name>
    <dbReference type="NCBI Taxonomy" id="1817963"/>
    <lineage>
        <taxon>Bacteria</taxon>
        <taxon>Pseudomonadati</taxon>
        <taxon>Pseudomonadota</taxon>
        <taxon>Alphaproteobacteria</taxon>
        <taxon>Acetobacterales</taxon>
        <taxon>Roseomonadaceae</taxon>
        <taxon>Roseomonas</taxon>
    </lineage>
</organism>